<evidence type="ECO:0000313" key="3">
    <source>
        <dbReference type="Proteomes" id="UP000590511"/>
    </source>
</evidence>
<dbReference type="InterPro" id="IPR026334">
    <property type="entry name" value="FxSxx-COOH"/>
</dbReference>
<dbReference type="RefSeq" id="WP_229806833.1">
    <property type="nucleotide sequence ID" value="NZ_BOMP01000005.1"/>
</dbReference>
<gene>
    <name evidence="1" type="ORF">Alo02nite_02210</name>
    <name evidence="2" type="ORF">BJ964_002931</name>
</gene>
<proteinExistence type="predicted"/>
<dbReference type="NCBIfam" id="TIGR04268">
    <property type="entry name" value="FxSxx-COOH"/>
    <property type="match status" value="1"/>
</dbReference>
<dbReference type="EMBL" id="BOMP01000005">
    <property type="protein sequence ID" value="GIE37323.1"/>
    <property type="molecule type" value="Genomic_DNA"/>
</dbReference>
<dbReference type="Proteomes" id="UP000590511">
    <property type="component" value="Unassembled WGS sequence"/>
</dbReference>
<keyword evidence="4" id="KW-1185">Reference proteome</keyword>
<comment type="caution">
    <text evidence="2">The sequence shown here is derived from an EMBL/GenBank/DDBJ whole genome shotgun (WGS) entry which is preliminary data.</text>
</comment>
<evidence type="ECO:0000313" key="4">
    <source>
        <dbReference type="Proteomes" id="UP000631312"/>
    </source>
</evidence>
<name>A0A7W7MGC0_9ACTN</name>
<organism evidence="2 3">
    <name type="scientific">Actinoplanes lobatus</name>
    <dbReference type="NCBI Taxonomy" id="113568"/>
    <lineage>
        <taxon>Bacteria</taxon>
        <taxon>Bacillati</taxon>
        <taxon>Actinomycetota</taxon>
        <taxon>Actinomycetes</taxon>
        <taxon>Micromonosporales</taxon>
        <taxon>Micromonosporaceae</taxon>
        <taxon>Actinoplanes</taxon>
    </lineage>
</organism>
<evidence type="ECO:0000313" key="2">
    <source>
        <dbReference type="EMBL" id="MBB4748770.1"/>
    </source>
</evidence>
<dbReference type="Proteomes" id="UP000631312">
    <property type="component" value="Unassembled WGS sequence"/>
</dbReference>
<protein>
    <submittedName>
        <fullName evidence="2">FXSXX-COOH protein</fullName>
    </submittedName>
</protein>
<accession>A0A7W7MGC0</accession>
<sequence>MHEGQDDGGPAEWRSVMIDLSGSSLAELVELTGQDDSALARALRRVTGDGRSGEPIAGFNSAL</sequence>
<dbReference type="AlphaFoldDB" id="A0A7W7MGC0"/>
<reference evidence="1 4" key="2">
    <citation type="submission" date="2021-01" db="EMBL/GenBank/DDBJ databases">
        <title>Whole genome shotgun sequence of Actinoplanes lobatus NBRC 12513.</title>
        <authorList>
            <person name="Komaki H."/>
            <person name="Tamura T."/>
        </authorList>
    </citation>
    <scope>NUCLEOTIDE SEQUENCE [LARGE SCALE GENOMIC DNA]</scope>
    <source>
        <strain evidence="1 4">NBRC 12513</strain>
    </source>
</reference>
<evidence type="ECO:0000313" key="1">
    <source>
        <dbReference type="EMBL" id="GIE37323.1"/>
    </source>
</evidence>
<reference evidence="2 3" key="1">
    <citation type="submission" date="2020-08" db="EMBL/GenBank/DDBJ databases">
        <title>Sequencing the genomes of 1000 actinobacteria strains.</title>
        <authorList>
            <person name="Klenk H.-P."/>
        </authorList>
    </citation>
    <scope>NUCLEOTIDE SEQUENCE [LARGE SCALE GENOMIC DNA]</scope>
    <source>
        <strain evidence="2 3">DSM 43150</strain>
    </source>
</reference>
<dbReference type="EMBL" id="JACHNC010000001">
    <property type="protein sequence ID" value="MBB4748770.1"/>
    <property type="molecule type" value="Genomic_DNA"/>
</dbReference>